<keyword evidence="3" id="KW-0436">Ligase</keyword>
<dbReference type="PANTHER" id="PTHR44119">
    <property type="entry name" value="MAGNESIUM-CHELATASE SUBUNIT CHLH, CHLOROPLASTIC"/>
    <property type="match status" value="1"/>
</dbReference>
<dbReference type="CDD" id="cd10150">
    <property type="entry name" value="CobN_like"/>
    <property type="match status" value="1"/>
</dbReference>
<evidence type="ECO:0000256" key="1">
    <source>
        <dbReference type="NCBIfam" id="TIGR02257"/>
    </source>
</evidence>
<dbReference type="InterPro" id="IPR011953">
    <property type="entry name" value="Cobalto_CobN"/>
</dbReference>
<dbReference type="PATRIC" id="fig|1316936.3.peg.2108"/>
<feature type="domain" description="CobN/magnesium chelatase" evidence="2">
    <location>
        <begin position="136"/>
        <end position="1217"/>
    </location>
</feature>
<dbReference type="RefSeq" id="WP_021132430.1">
    <property type="nucleotide sequence ID" value="NZ_AQPH01000037.1"/>
</dbReference>
<dbReference type="EMBL" id="AQPH01000037">
    <property type="protein sequence ID" value="EPY01531.1"/>
    <property type="molecule type" value="Genomic_DNA"/>
</dbReference>
<proteinExistence type="predicted"/>
<gene>
    <name evidence="3" type="primary">cobN</name>
    <name evidence="3" type="ORF">K678_10570</name>
</gene>
<dbReference type="Proteomes" id="UP000015350">
    <property type="component" value="Unassembled WGS sequence"/>
</dbReference>
<evidence type="ECO:0000313" key="4">
    <source>
        <dbReference type="Proteomes" id="UP000015350"/>
    </source>
</evidence>
<name>S9TGW3_MAGFU</name>
<protein>
    <recommendedName>
        <fullName evidence="1">Cobaltochelatase subunit CobN</fullName>
        <ecNumber evidence="1">6.6.1.2</ecNumber>
    </recommendedName>
</protein>
<reference evidence="3 4" key="1">
    <citation type="submission" date="2013-04" db="EMBL/GenBank/DDBJ databases">
        <authorList>
            <person name="Kuznetsov B."/>
            <person name="Ivanovsky R."/>
        </authorList>
    </citation>
    <scope>NUCLEOTIDE SEQUENCE [LARGE SCALE GENOMIC DNA]</scope>
    <source>
        <strain evidence="3 4">MGU-K5</strain>
    </source>
</reference>
<dbReference type="eggNOG" id="COG1429">
    <property type="taxonomic scope" value="Bacteria"/>
</dbReference>
<dbReference type="EC" id="6.6.1.2" evidence="1"/>
<dbReference type="Pfam" id="PF02514">
    <property type="entry name" value="CobN-Mg_chel"/>
    <property type="match status" value="1"/>
</dbReference>
<dbReference type="STRING" id="1316936.K678_10570"/>
<dbReference type="PANTHER" id="PTHR44119:SF4">
    <property type="entry name" value="AEROBIC COBALTOCHELATASE SUBUNIT COBN"/>
    <property type="match status" value="1"/>
</dbReference>
<dbReference type="AlphaFoldDB" id="S9TGW3"/>
<dbReference type="GO" id="GO:0051116">
    <property type="term" value="F:cobaltochelatase activity"/>
    <property type="evidence" value="ECO:0007669"/>
    <property type="project" value="UniProtKB-UniRule"/>
</dbReference>
<dbReference type="InterPro" id="IPR003672">
    <property type="entry name" value="CobN/Mg_chltase"/>
</dbReference>
<organism evidence="3 4">
    <name type="scientific">Magnetospirillum fulvum MGU-K5</name>
    <dbReference type="NCBI Taxonomy" id="1316936"/>
    <lineage>
        <taxon>Bacteria</taxon>
        <taxon>Pseudomonadati</taxon>
        <taxon>Pseudomonadota</taxon>
        <taxon>Alphaproteobacteria</taxon>
        <taxon>Rhodospirillales</taxon>
        <taxon>Rhodospirillaceae</taxon>
        <taxon>Magnetospirillum</taxon>
    </lineage>
</organism>
<comment type="caution">
    <text evidence="3">The sequence shown here is derived from an EMBL/GenBank/DDBJ whole genome shotgun (WGS) entry which is preliminary data.</text>
</comment>
<dbReference type="NCBIfam" id="TIGR02257">
    <property type="entry name" value="cobalto_cobN"/>
    <property type="match status" value="1"/>
</dbReference>
<evidence type="ECO:0000313" key="3">
    <source>
        <dbReference type="EMBL" id="EPY01531.1"/>
    </source>
</evidence>
<dbReference type="OrthoDB" id="9757976at2"/>
<evidence type="ECO:0000259" key="2">
    <source>
        <dbReference type="Pfam" id="PF02514"/>
    </source>
</evidence>
<accession>S9TGW3</accession>
<sequence>MHLLAVQAGTLPDGNDAVDLGQSPAEIVILSAADTDLACLAKAWQGGPGGLRLANLMRLGHNLSVDLYVEQVIERARLVVVRLLGGRAYWPYGVEQIAAAGRRNGIAVAFLPGSSEPDPDLTDASTLPPEAVERLWRYLLHGGPDNASAFLAYAGSLIGRPAAWVEPHPLPPAGRHCADPADGRPRALLVFYRALVLAADLAAIDALIDALRADGMAVTALYVHSLKDPIGAGLVRAEIAETPPDIILNITGFAVSAPGRAAAGPFGPADCPVLQVILGGGTEASWRAGRGGLGPRDLAMNVSLPEIDGRVLARAISFKALIRDDATQCDIAHHAPVADRVAFTAQLAANWARLRRKPAAERRIALILANYPHRDGRLGNGVGLDTPAAAAAIVQAMAQAGYDVPAAPQDGQTLIAQLLEGVTNGGVAGRAVRETLALDEYRAWFATLPASVRDAVTEAWGPPEADPWFLPAAGAFAVPVLRFGGVAVAVQPARAGADDAARRYHDADLPPPHRYLAFYLWLRQSFAADAIVHLGKHGTLEWLPGKAVALSATCFPELTLGPLPHLYPFIVNDPGEGTQAKRRAGAVIIDHLTPPLTRAETYGPLRELERLVDEYYEAAGLDPRRLAVLRREILTLSAVAGLEADLGIDPDDDPDAALKKLDNHLCELKELQIRDGLHIFGQAPEGAQRDSLLVALARVRRGVEPEADSLTRALAADLGLGFDPLDCRAADPWTGPRPAPLADLCADPWRSVGDSVERLEALALALVTGERLCPPDWSWSRTRPVLHWIEATLRPTVAACGPAEMAALLAGLDGRFVAPGPSGAPTRGRPDVLPTGRNFFSIDPRTMPTPAAWSLVWKSVSLLLERHLQDHGDWPRAMAVTAWGTSAMRTGGDDLAQALALMGVRPHWEIGSGRVSGYEIMPAGVLDRPRVDVTLRVSGLFRDAFPGLIDLFDAAVRAVAQLDEPPAINPLAARVATDRARLEASGLSPDEALRRAAYRVFGARPGAYGSGLEPLIEGGGWGRREDLAAAYIAWSGWAYGGGVDPEASQDLLTDRLAAIEAVVQNQDNREHDLLDSAEYALFEGGLAAAVEAASGQAPVVYHPDHSRPDSPRINTLDEEIARILRGRMVNPKWIAGVMRHGYKGAAEMAAGLDYLLAFAATTRAVRDHHFELVAQAYLKDDAVRGFLAEVNPAALDDIRAALRAAFERGLWRPRDNRIYDLFAEESPPPC</sequence>
<dbReference type="GO" id="GO:0009236">
    <property type="term" value="P:cobalamin biosynthetic process"/>
    <property type="evidence" value="ECO:0007669"/>
    <property type="project" value="UniProtKB-UniRule"/>
</dbReference>